<dbReference type="Proteomes" id="UP000028302">
    <property type="component" value="Unassembled WGS sequence"/>
</dbReference>
<proteinExistence type="inferred from homology"/>
<dbReference type="CDD" id="cd01347">
    <property type="entry name" value="ligand_gated_channel"/>
    <property type="match status" value="1"/>
</dbReference>
<reference evidence="15 16" key="1">
    <citation type="submission" date="2013-03" db="EMBL/GenBank/DDBJ databases">
        <title>Salinisphaera hydrothermalis C41B8 Genome Sequencing.</title>
        <authorList>
            <person name="Li C."/>
            <person name="Lai Q."/>
            <person name="Shao Z."/>
        </authorList>
    </citation>
    <scope>NUCLEOTIDE SEQUENCE [LARGE SCALE GENOMIC DNA]</scope>
    <source>
        <strain evidence="15 16">C41B8</strain>
    </source>
</reference>
<evidence type="ECO:0000259" key="13">
    <source>
        <dbReference type="Pfam" id="PF00593"/>
    </source>
</evidence>
<dbReference type="Pfam" id="PF07715">
    <property type="entry name" value="Plug"/>
    <property type="match status" value="1"/>
</dbReference>
<evidence type="ECO:0000256" key="7">
    <source>
        <dbReference type="ARBA" id="ARBA00023136"/>
    </source>
</evidence>
<keyword evidence="9 10" id="KW-0998">Cell outer membrane</keyword>
<evidence type="ECO:0000256" key="10">
    <source>
        <dbReference type="PROSITE-ProRule" id="PRU01360"/>
    </source>
</evidence>
<evidence type="ECO:0000256" key="6">
    <source>
        <dbReference type="ARBA" id="ARBA00023077"/>
    </source>
</evidence>
<keyword evidence="5 10" id="KW-0812">Transmembrane</keyword>
<dbReference type="STRING" id="1304275.C41B8_13960"/>
<dbReference type="Gene3D" id="2.40.170.20">
    <property type="entry name" value="TonB-dependent receptor, beta-barrel domain"/>
    <property type="match status" value="1"/>
</dbReference>
<keyword evidence="7 10" id="KW-0472">Membrane</keyword>
<gene>
    <name evidence="15" type="ORF">C41B8_13960</name>
</gene>
<keyword evidence="16" id="KW-1185">Reference proteome</keyword>
<evidence type="ECO:0000256" key="1">
    <source>
        <dbReference type="ARBA" id="ARBA00004571"/>
    </source>
</evidence>
<evidence type="ECO:0000256" key="5">
    <source>
        <dbReference type="ARBA" id="ARBA00022692"/>
    </source>
</evidence>
<dbReference type="GO" id="GO:0009279">
    <property type="term" value="C:cell outer membrane"/>
    <property type="evidence" value="ECO:0007669"/>
    <property type="project" value="UniProtKB-SubCell"/>
</dbReference>
<accession>A0A084IIT2</accession>
<dbReference type="Pfam" id="PF00593">
    <property type="entry name" value="TonB_dep_Rec_b-barrel"/>
    <property type="match status" value="1"/>
</dbReference>
<keyword evidence="8 15" id="KW-0675">Receptor</keyword>
<sequence>MASLPAWAASSSTDTGHRADAPAPAAPAAPADAAAPAPSEPTTQFGTVHVQGQVTGGDRVPPAYAGGQIATGGRIGVLGEKNAANVPFSVVSFTSQLINNQQDGTLAGVLENDAAVQSSNGYGNFAQTFQIRGFNFDGDDVSFGGLYGVLPRQIVQTNYVNRVELFKGANAFAKGVGPGGSGVGGAVNLEPKRATDKPITRLRLGYASDSQFEQSLDVGRRYGRNDQYGARLNVQHESGDTAINKENANDTSAAIALDYRGGRGHVALDFGYQRQHIDHGRSTVRVGDATTIPAAPDAETNYWPEFANTELKSEFGMLSGAFDITDDWTAYAAFGGNHSHESGDYGQPVLSSPDSTGYQVGDATVSRLTVVRATQTYTGQAGFRGHFDTGPISHDVNLGYSGYYQRADSAYNYSGSVDTNLYQPATIDSLPTIGSAGDLNDPNVVSRTHANGWALSDTAGLFDDRLLVTVGARYQSLSIRNYDYNNADQASGKPIIGHRVSPVYGVVYKPTSWLSLYANHIEALQPGDTAPATAQNPGQTLGILHAKQDEVGAKLDFGRIGGSLALYQIKKPNAYLDPKTQQYGYFGEQRNRGVELNIHGQPTRRLKLLASATYVDPRLTQTPGDQFNGNDAVGVPNYRVALSGDWQLPGAPHWHANARVIRTGSQYADQANDLKVDAWTRVDLGLRYNMPWGNDGRSIVWRANVENVANSSYWSSVRRIASTNYLTQGDPRTFKLSATFNFD</sequence>
<dbReference type="GO" id="GO:0015891">
    <property type="term" value="P:siderophore transport"/>
    <property type="evidence" value="ECO:0007669"/>
    <property type="project" value="InterPro"/>
</dbReference>
<dbReference type="PANTHER" id="PTHR32552:SF82">
    <property type="entry name" value="FCUA PROTEIN"/>
    <property type="match status" value="1"/>
</dbReference>
<dbReference type="PROSITE" id="PS52016">
    <property type="entry name" value="TONB_DEPENDENT_REC_3"/>
    <property type="match status" value="1"/>
</dbReference>
<evidence type="ECO:0000256" key="2">
    <source>
        <dbReference type="ARBA" id="ARBA00009810"/>
    </source>
</evidence>
<keyword evidence="6 11" id="KW-0798">TonB box</keyword>
<evidence type="ECO:0000313" key="15">
    <source>
        <dbReference type="EMBL" id="KEZ76616.1"/>
    </source>
</evidence>
<feature type="region of interest" description="Disordered" evidence="12">
    <location>
        <begin position="1"/>
        <end position="44"/>
    </location>
</feature>
<dbReference type="SUPFAM" id="SSF56935">
    <property type="entry name" value="Porins"/>
    <property type="match status" value="1"/>
</dbReference>
<dbReference type="EMBL" id="APNK01000025">
    <property type="protein sequence ID" value="KEZ76616.1"/>
    <property type="molecule type" value="Genomic_DNA"/>
</dbReference>
<comment type="similarity">
    <text evidence="2 10 11">Belongs to the TonB-dependent receptor family.</text>
</comment>
<evidence type="ECO:0000256" key="11">
    <source>
        <dbReference type="RuleBase" id="RU003357"/>
    </source>
</evidence>
<dbReference type="InterPro" id="IPR012910">
    <property type="entry name" value="Plug_dom"/>
</dbReference>
<evidence type="ECO:0000256" key="3">
    <source>
        <dbReference type="ARBA" id="ARBA00022448"/>
    </source>
</evidence>
<protein>
    <submittedName>
        <fullName evidence="15">Ferrichrome-iron receptor</fullName>
    </submittedName>
</protein>
<comment type="subcellular location">
    <subcellularLocation>
        <location evidence="1 10">Cell outer membrane</location>
        <topology evidence="1 10">Multi-pass membrane protein</topology>
    </subcellularLocation>
</comment>
<dbReference type="NCBIfam" id="TIGR01783">
    <property type="entry name" value="TonB-siderophor"/>
    <property type="match status" value="1"/>
</dbReference>
<dbReference type="InterPro" id="IPR000531">
    <property type="entry name" value="Beta-barrel_TonB"/>
</dbReference>
<dbReference type="Gene3D" id="2.170.130.10">
    <property type="entry name" value="TonB-dependent receptor, plug domain"/>
    <property type="match status" value="1"/>
</dbReference>
<evidence type="ECO:0000256" key="4">
    <source>
        <dbReference type="ARBA" id="ARBA00022452"/>
    </source>
</evidence>
<dbReference type="PATRIC" id="fig|1304275.5.peg.2855"/>
<dbReference type="InterPro" id="IPR039426">
    <property type="entry name" value="TonB-dep_rcpt-like"/>
</dbReference>
<dbReference type="InterPro" id="IPR036942">
    <property type="entry name" value="Beta-barrel_TonB_sf"/>
</dbReference>
<evidence type="ECO:0000259" key="14">
    <source>
        <dbReference type="Pfam" id="PF07715"/>
    </source>
</evidence>
<evidence type="ECO:0000256" key="9">
    <source>
        <dbReference type="ARBA" id="ARBA00023237"/>
    </source>
</evidence>
<dbReference type="PANTHER" id="PTHR32552">
    <property type="entry name" value="FERRICHROME IRON RECEPTOR-RELATED"/>
    <property type="match status" value="1"/>
</dbReference>
<keyword evidence="3 10" id="KW-0813">Transport</keyword>
<feature type="compositionally biased region" description="Low complexity" evidence="12">
    <location>
        <begin position="21"/>
        <end position="44"/>
    </location>
</feature>
<dbReference type="GO" id="GO:0015344">
    <property type="term" value="F:siderophore uptake transmembrane transporter activity"/>
    <property type="evidence" value="ECO:0007669"/>
    <property type="project" value="TreeGrafter"/>
</dbReference>
<keyword evidence="4 10" id="KW-1134">Transmembrane beta strand</keyword>
<feature type="domain" description="TonB-dependent receptor plug" evidence="14">
    <location>
        <begin position="84"/>
        <end position="177"/>
    </location>
</feature>
<evidence type="ECO:0000313" key="16">
    <source>
        <dbReference type="Proteomes" id="UP000028302"/>
    </source>
</evidence>
<name>A0A084IIT2_SALHC</name>
<dbReference type="InterPro" id="IPR037066">
    <property type="entry name" value="Plug_dom_sf"/>
</dbReference>
<comment type="caution">
    <text evidence="15">The sequence shown here is derived from an EMBL/GenBank/DDBJ whole genome shotgun (WGS) entry which is preliminary data.</text>
</comment>
<dbReference type="eggNOG" id="COG4774">
    <property type="taxonomic scope" value="Bacteria"/>
</dbReference>
<dbReference type="InterPro" id="IPR010105">
    <property type="entry name" value="TonB_sidphr_rcpt"/>
</dbReference>
<organism evidence="15 16">
    <name type="scientific">Salinisphaera hydrothermalis (strain C41B8)</name>
    <dbReference type="NCBI Taxonomy" id="1304275"/>
    <lineage>
        <taxon>Bacteria</taxon>
        <taxon>Pseudomonadati</taxon>
        <taxon>Pseudomonadota</taxon>
        <taxon>Gammaproteobacteria</taxon>
        <taxon>Salinisphaerales</taxon>
        <taxon>Salinisphaeraceae</taxon>
        <taxon>Salinisphaera</taxon>
    </lineage>
</organism>
<evidence type="ECO:0000256" key="8">
    <source>
        <dbReference type="ARBA" id="ARBA00023170"/>
    </source>
</evidence>
<dbReference type="GO" id="GO:0038023">
    <property type="term" value="F:signaling receptor activity"/>
    <property type="evidence" value="ECO:0007669"/>
    <property type="project" value="InterPro"/>
</dbReference>
<dbReference type="AlphaFoldDB" id="A0A084IIT2"/>
<evidence type="ECO:0000256" key="12">
    <source>
        <dbReference type="SAM" id="MobiDB-lite"/>
    </source>
</evidence>
<feature type="domain" description="TonB-dependent receptor-like beta-barrel" evidence="13">
    <location>
        <begin position="265"/>
        <end position="708"/>
    </location>
</feature>